<accession>E4Q668</accession>
<dbReference type="HOGENOM" id="CLU_586210_0_0_9"/>
<name>E4Q668_CALOW</name>
<keyword evidence="2" id="KW-1185">Reference proteome</keyword>
<reference key="1">
    <citation type="submission" date="2010-09" db="EMBL/GenBank/DDBJ databases">
        <title>Complete sequence of Caldicellulosiruptor owensensis OL.</title>
        <authorList>
            <consortium name="US DOE Joint Genome Institute"/>
            <person name="Lucas S."/>
            <person name="Copeland A."/>
            <person name="Lapidus A."/>
            <person name="Cheng J.-F."/>
            <person name="Bruce D."/>
            <person name="Goodwin L."/>
            <person name="Pitluck S."/>
            <person name="Davenport K."/>
            <person name="Detter J.C."/>
            <person name="Han C."/>
            <person name="Tapia R."/>
            <person name="Land M."/>
            <person name="Hauser L."/>
            <person name="Chang Y.-J."/>
            <person name="Jeffries C."/>
            <person name="Kyrpides N."/>
            <person name="Ivanova N."/>
            <person name="Mikhailova N."/>
            <person name="Blumer-Schuette S.E."/>
            <person name="Kelly R.M."/>
            <person name="Woyke T."/>
        </authorList>
    </citation>
    <scope>NUCLEOTIDE SEQUENCE</scope>
    <source>
        <strain>OL</strain>
    </source>
</reference>
<sequence>MKQKLIKLNISMDLPEKTAHFLTNAASDGYCYGGHAAQVKLGGGAIYIRNYGVYTDDCIFWLNRASGGSLFHAWRIGYQSKRSSIEEELSRIVEHENSIGFSLISLIPIDAFMKDEAGPGTIAYYALFERRAESKSPLMLDRWTLRQERIITEENVPCPVIGCDFVAPRMTADGLNLNSSKDKLSSYLCPKHRIYISPSTFEYEEPTTSLLWPEDKETALKLSKAGKRTWSRMGRERDEDSLVWNVFRFLEREGLLNKIFEDNIGKKDTLFPWGQIEKVVYWSVDTEKMAEWEDLQKARSLIGENCSHGSEPDIIAVFKNVVVLVEAKLDSPSVTSAPSKIPDYYSDKKGIFKNNIEHVASSDGIGYELMRFFLLGEALREQFGKTTLVLVSITQDGLDNDLVRRVSDNVHLGSRIFYYHLTWNQLYSLIEKIDNGNSVDKRILLRYLRGKTLGYSETGKLRTLLP</sequence>
<dbReference type="KEGG" id="cow:Calow_2042"/>
<dbReference type="Proteomes" id="UP000006889">
    <property type="component" value="Chromosome"/>
</dbReference>
<protein>
    <submittedName>
        <fullName evidence="1">Uncharacterized protein</fullName>
    </submittedName>
</protein>
<reference evidence="1 2" key="2">
    <citation type="journal article" date="2011" name="J. Bacteriol.">
        <title>Complete genome sequences for the anaerobic, extremely thermophilic plant biomass-degrading bacteria Caldicellulosiruptor hydrothermalis, Caldicellulosiruptor kristjanssonii, Caldicellulosiruptor kronotskyensis, Caldicellulosiruptor owensenis, and Caldicellulosiruptor lactoaceticus.</title>
        <authorList>
            <person name="Blumer-Schuette S.E."/>
            <person name="Ozdemir I."/>
            <person name="Mistry D."/>
            <person name="Lucas S."/>
            <person name="Lapidus A."/>
            <person name="Cheng J.F."/>
            <person name="Goodwin L.A."/>
            <person name="Pitluck S."/>
            <person name="Land M.L."/>
            <person name="Hauser L.J."/>
            <person name="Woyke T."/>
            <person name="Mikhailova N."/>
            <person name="Pati A."/>
            <person name="Kyrpides N.C."/>
            <person name="Ivanova N."/>
            <person name="Detter J.C."/>
            <person name="Walston-Davenport K."/>
            <person name="Han S."/>
            <person name="Adams M.W."/>
            <person name="Kelly R.M."/>
        </authorList>
    </citation>
    <scope>NUCLEOTIDE SEQUENCE [LARGE SCALE GENOMIC DNA]</scope>
    <source>
        <strain evidence="2">ATCC 700167 / DSM 13100 / OL</strain>
    </source>
</reference>
<dbReference type="eggNOG" id="ENOG503297X">
    <property type="taxonomic scope" value="Bacteria"/>
</dbReference>
<proteinExistence type="predicted"/>
<gene>
    <name evidence="1" type="ordered locus">Calow_2042</name>
</gene>
<dbReference type="EMBL" id="CP002216">
    <property type="protein sequence ID" value="ADQ05553.1"/>
    <property type="molecule type" value="Genomic_DNA"/>
</dbReference>
<evidence type="ECO:0000313" key="1">
    <source>
        <dbReference type="EMBL" id="ADQ05553.1"/>
    </source>
</evidence>
<organism evidence="1 2">
    <name type="scientific">Caldicellulosiruptor owensensis (strain ATCC 700167 / DSM 13100 / OL)</name>
    <dbReference type="NCBI Taxonomy" id="632518"/>
    <lineage>
        <taxon>Bacteria</taxon>
        <taxon>Bacillati</taxon>
        <taxon>Bacillota</taxon>
        <taxon>Bacillota incertae sedis</taxon>
        <taxon>Caldicellulosiruptorales</taxon>
        <taxon>Caldicellulosiruptoraceae</taxon>
        <taxon>Caldicellulosiruptor</taxon>
    </lineage>
</organism>
<dbReference type="AlphaFoldDB" id="E4Q668"/>
<evidence type="ECO:0000313" key="2">
    <source>
        <dbReference type="Proteomes" id="UP000006889"/>
    </source>
</evidence>